<evidence type="ECO:0000256" key="2">
    <source>
        <dbReference type="ARBA" id="ARBA00022980"/>
    </source>
</evidence>
<proteinExistence type="inferred from homology"/>
<dbReference type="KEGG" id="pgri:PgNI_07649"/>
<dbReference type="HAMAP" id="MF_00251">
    <property type="entry name" value="Ribosomal_bL36"/>
    <property type="match status" value="1"/>
</dbReference>
<evidence type="ECO:0000313" key="5">
    <source>
        <dbReference type="Proteomes" id="UP000515153"/>
    </source>
</evidence>
<evidence type="ECO:0000256" key="4">
    <source>
        <dbReference type="RuleBase" id="RU000570"/>
    </source>
</evidence>
<sequence>MSGISMLGKAPRAGTSLLLSRCARASPTTGHKACLLQSQQTRSLWHRIPTMATTTIACQSSRINSWLSARPRVGAVQTALRQQQQARGMKLRSAITKRCEHCKVVRRKRGKRHRGYLYIICSANPRHKQRQS</sequence>
<dbReference type="Proteomes" id="UP000515153">
    <property type="component" value="Unplaced"/>
</dbReference>
<keyword evidence="5" id="KW-1185">Reference proteome</keyword>
<dbReference type="GO" id="GO:0003735">
    <property type="term" value="F:structural constituent of ribosome"/>
    <property type="evidence" value="ECO:0007669"/>
    <property type="project" value="InterPro"/>
</dbReference>
<accession>A0A6P8B0J5</accession>
<dbReference type="GO" id="GO:1990904">
    <property type="term" value="C:ribonucleoprotein complex"/>
    <property type="evidence" value="ECO:0007669"/>
    <property type="project" value="UniProtKB-KW"/>
</dbReference>
<dbReference type="AlphaFoldDB" id="A0A6P8B0J5"/>
<keyword evidence="2 4" id="KW-0689">Ribosomal protein</keyword>
<dbReference type="NCBIfam" id="TIGR01022">
    <property type="entry name" value="rpmJ_bact"/>
    <property type="match status" value="1"/>
</dbReference>
<gene>
    <name evidence="6" type="ORF">PgNI_07649</name>
</gene>
<dbReference type="Pfam" id="PF00444">
    <property type="entry name" value="Ribosomal_L36"/>
    <property type="match status" value="1"/>
</dbReference>
<dbReference type="InterPro" id="IPR052010">
    <property type="entry name" value="Ribosomal_LSU_bL36"/>
</dbReference>
<reference evidence="6" key="1">
    <citation type="journal article" date="2019" name="Mol. Biol. Evol.">
        <title>Blast fungal genomes show frequent chromosomal changes, gene gains and losses, and effector gene turnover.</title>
        <authorList>
            <person name="Gomez Luciano L.B."/>
            <person name="Jason Tsai I."/>
            <person name="Chuma I."/>
            <person name="Tosa Y."/>
            <person name="Chen Y.H."/>
            <person name="Li J.Y."/>
            <person name="Li M.Y."/>
            <person name="Jade Lu M.Y."/>
            <person name="Nakayashiki H."/>
            <person name="Li W.H."/>
        </authorList>
    </citation>
    <scope>NUCLEOTIDE SEQUENCE</scope>
    <source>
        <strain evidence="6">NI907</strain>
    </source>
</reference>
<keyword evidence="3 4" id="KW-0687">Ribonucleoprotein</keyword>
<dbReference type="RefSeq" id="XP_030980559.1">
    <property type="nucleotide sequence ID" value="XM_031127659.1"/>
</dbReference>
<reference evidence="6" key="3">
    <citation type="submission" date="2025-08" db="UniProtKB">
        <authorList>
            <consortium name="RefSeq"/>
        </authorList>
    </citation>
    <scope>IDENTIFICATION</scope>
    <source>
        <strain evidence="6">NI907</strain>
    </source>
</reference>
<dbReference type="InterPro" id="IPR000473">
    <property type="entry name" value="Ribosomal_bL36"/>
</dbReference>
<evidence type="ECO:0000256" key="3">
    <source>
        <dbReference type="ARBA" id="ARBA00023274"/>
    </source>
</evidence>
<dbReference type="PANTHER" id="PTHR18804:SF16">
    <property type="entry name" value="RIBOSOMAL PROTEIN"/>
    <property type="match status" value="1"/>
</dbReference>
<evidence type="ECO:0000256" key="1">
    <source>
        <dbReference type="ARBA" id="ARBA00007645"/>
    </source>
</evidence>
<reference evidence="6" key="2">
    <citation type="submission" date="2019-10" db="EMBL/GenBank/DDBJ databases">
        <authorList>
            <consortium name="NCBI Genome Project"/>
        </authorList>
    </citation>
    <scope>NUCLEOTIDE SEQUENCE</scope>
    <source>
        <strain evidence="6">NI907</strain>
    </source>
</reference>
<dbReference type="GeneID" id="41962568"/>
<dbReference type="GO" id="GO:0006412">
    <property type="term" value="P:translation"/>
    <property type="evidence" value="ECO:0007669"/>
    <property type="project" value="InterPro"/>
</dbReference>
<name>A0A6P8B0J5_PYRGI</name>
<evidence type="ECO:0000313" key="6">
    <source>
        <dbReference type="RefSeq" id="XP_030980559.1"/>
    </source>
</evidence>
<dbReference type="InterPro" id="IPR035977">
    <property type="entry name" value="Ribosomal_bL36_sp"/>
</dbReference>
<protein>
    <recommendedName>
        <fullName evidence="4">Ribosomal protein</fullName>
    </recommendedName>
</protein>
<dbReference type="PANTHER" id="PTHR18804">
    <property type="entry name" value="RIBOSOMAL PROTEIN"/>
    <property type="match status" value="1"/>
</dbReference>
<comment type="similarity">
    <text evidence="1 4">Belongs to the bacterial ribosomal protein bL36 family.</text>
</comment>
<organism evidence="5 6">
    <name type="scientific">Pyricularia grisea</name>
    <name type="common">Crabgrass-specific blast fungus</name>
    <name type="synonym">Magnaporthe grisea</name>
    <dbReference type="NCBI Taxonomy" id="148305"/>
    <lineage>
        <taxon>Eukaryota</taxon>
        <taxon>Fungi</taxon>
        <taxon>Dikarya</taxon>
        <taxon>Ascomycota</taxon>
        <taxon>Pezizomycotina</taxon>
        <taxon>Sordariomycetes</taxon>
        <taxon>Sordariomycetidae</taxon>
        <taxon>Magnaporthales</taxon>
        <taxon>Pyriculariaceae</taxon>
        <taxon>Pyricularia</taxon>
    </lineage>
</organism>
<dbReference type="SUPFAM" id="SSF57840">
    <property type="entry name" value="Ribosomal protein L36"/>
    <property type="match status" value="1"/>
</dbReference>
<dbReference type="GO" id="GO:0005840">
    <property type="term" value="C:ribosome"/>
    <property type="evidence" value="ECO:0007669"/>
    <property type="project" value="UniProtKB-KW"/>
</dbReference>